<accession>A0A8T0GQ44</accession>
<feature type="compositionally biased region" description="Basic and acidic residues" evidence="1">
    <location>
        <begin position="80"/>
        <end position="123"/>
    </location>
</feature>
<evidence type="ECO:0000313" key="2">
    <source>
        <dbReference type="EMBL" id="KAG0559122.1"/>
    </source>
</evidence>
<dbReference type="GO" id="GO:0005876">
    <property type="term" value="C:spindle microtubule"/>
    <property type="evidence" value="ECO:0007669"/>
    <property type="project" value="InterPro"/>
</dbReference>
<dbReference type="GO" id="GO:0051225">
    <property type="term" value="P:spindle assembly"/>
    <property type="evidence" value="ECO:0007669"/>
    <property type="project" value="InterPro"/>
</dbReference>
<evidence type="ECO:0000313" key="3">
    <source>
        <dbReference type="Proteomes" id="UP000822688"/>
    </source>
</evidence>
<protein>
    <recommendedName>
        <fullName evidence="4">AUGMIN subunit 5</fullName>
    </recommendedName>
</protein>
<feature type="region of interest" description="Disordered" evidence="1">
    <location>
        <begin position="245"/>
        <end position="273"/>
    </location>
</feature>
<dbReference type="InterPro" id="IPR044706">
    <property type="entry name" value="AUG5_plant"/>
</dbReference>
<dbReference type="InterPro" id="IPR029131">
    <property type="entry name" value="HAUS5"/>
</dbReference>
<sequence>MQSSSGTPQAETISKWLQQEMGYQNAPSVDALRKICRGNMIPVWNFLLERVKSEKTNEAIRRNFVIHGTTIPSASVPKPESLEVKESAAESKRETPKDRPKTPTSEREGLRRDGTPVKTPGRERRGRATARSLAKELPEKEKEVDRALQSEGAEDSREVAMRDRDVAMGEVGRLRVTIERLVKDIKSRMMDVTKEEGERQRGLDDRSDSRHKQVLLESYEHRVEQTTRIFAEYSRRLHAYVEHAREAQRGKSGSPDSSPDYLHGPVKSGQPANQIMPETPRERSIRQACEALAEELTLKIRTTFSAYDGGGSHPDHTQLEVAKLGFEVDGDSIPEEVQDTALTLLKSPPLLLQALAAYTSRIVAAIARETEEIDIRADAERLRYRFENNRVIEDISAEVDDSLIGSRRSSRGTTKSSFRQLRERQKAHVQQFMATEDALNQVAQARRMTDELIRRIRGTDAAPSFTTSDVQNSGSLRQLELEVWAKERELAGMRASVNTINSEVQRLQKMCEERRDAEESLQEKWKKIEEFDARRVELESIYSALLRANMAAAASWEQHSRGNKEHSANTMVPICELTQNQASAARDLLEREVTAFHRSPDNRSYMMPTTSQAILDARGANTNGGAEAVAVAERQADMLTLRAGSGDPSAVPTICRISAALKYPPGPEARDPGLALILDSMRFFLRPGCSPGTVLEDLTKTLNRVQTLRDVMGNGRGLIAAANASRPDYERTATQCTETSRKQEKVALEEWLPQLKLAVQDAQQCLEDCKRVRGLVDEWWEQPAATAVDWILVDGQNVAAWLAHVKQLQTAFYEQQLL</sequence>
<dbReference type="AlphaFoldDB" id="A0A8T0GQ44"/>
<dbReference type="Pfam" id="PF14817">
    <property type="entry name" value="HAUS5"/>
    <property type="match status" value="1"/>
</dbReference>
<comment type="caution">
    <text evidence="2">The sequence shown here is derived from an EMBL/GenBank/DDBJ whole genome shotgun (WGS) entry which is preliminary data.</text>
</comment>
<organism evidence="2 3">
    <name type="scientific">Ceratodon purpureus</name>
    <name type="common">Fire moss</name>
    <name type="synonym">Dicranum purpureum</name>
    <dbReference type="NCBI Taxonomy" id="3225"/>
    <lineage>
        <taxon>Eukaryota</taxon>
        <taxon>Viridiplantae</taxon>
        <taxon>Streptophyta</taxon>
        <taxon>Embryophyta</taxon>
        <taxon>Bryophyta</taxon>
        <taxon>Bryophytina</taxon>
        <taxon>Bryopsida</taxon>
        <taxon>Dicranidae</taxon>
        <taxon>Pseudoditrichales</taxon>
        <taxon>Ditrichaceae</taxon>
        <taxon>Ceratodon</taxon>
    </lineage>
</organism>
<feature type="region of interest" description="Disordered" evidence="1">
    <location>
        <begin position="71"/>
        <end position="161"/>
    </location>
</feature>
<dbReference type="EMBL" id="CM026431">
    <property type="protein sequence ID" value="KAG0559122.1"/>
    <property type="molecule type" value="Genomic_DNA"/>
</dbReference>
<dbReference type="Proteomes" id="UP000822688">
    <property type="component" value="Chromosome 10"/>
</dbReference>
<reference evidence="2" key="1">
    <citation type="submission" date="2020-06" db="EMBL/GenBank/DDBJ databases">
        <title>WGS assembly of Ceratodon purpureus strain R40.</title>
        <authorList>
            <person name="Carey S.B."/>
            <person name="Jenkins J."/>
            <person name="Shu S."/>
            <person name="Lovell J.T."/>
            <person name="Sreedasyam A."/>
            <person name="Maumus F."/>
            <person name="Tiley G.P."/>
            <person name="Fernandez-Pozo N."/>
            <person name="Barry K."/>
            <person name="Chen C."/>
            <person name="Wang M."/>
            <person name="Lipzen A."/>
            <person name="Daum C."/>
            <person name="Saski C.A."/>
            <person name="Payton A.C."/>
            <person name="Mcbreen J.C."/>
            <person name="Conrad R.E."/>
            <person name="Kollar L.M."/>
            <person name="Olsson S."/>
            <person name="Huttunen S."/>
            <person name="Landis J.B."/>
            <person name="Wickett N.J."/>
            <person name="Johnson M.G."/>
            <person name="Rensing S.A."/>
            <person name="Grimwood J."/>
            <person name="Schmutz J."/>
            <person name="Mcdaniel S.F."/>
        </authorList>
    </citation>
    <scope>NUCLEOTIDE SEQUENCE</scope>
    <source>
        <strain evidence="2">R40</strain>
    </source>
</reference>
<name>A0A8T0GQ44_CERPU</name>
<proteinExistence type="predicted"/>
<keyword evidence="3" id="KW-1185">Reference proteome</keyword>
<evidence type="ECO:0000256" key="1">
    <source>
        <dbReference type="SAM" id="MobiDB-lite"/>
    </source>
</evidence>
<dbReference type="PANTHER" id="PTHR34968:SF1">
    <property type="entry name" value="AUGMIN SUBUNIT 5"/>
    <property type="match status" value="1"/>
</dbReference>
<dbReference type="GO" id="GO:0070652">
    <property type="term" value="C:HAUS complex"/>
    <property type="evidence" value="ECO:0007669"/>
    <property type="project" value="InterPro"/>
</dbReference>
<feature type="compositionally biased region" description="Basic and acidic residues" evidence="1">
    <location>
        <begin position="133"/>
        <end position="161"/>
    </location>
</feature>
<gene>
    <name evidence="2" type="ORF">KC19_10G080700</name>
</gene>
<evidence type="ECO:0008006" key="4">
    <source>
        <dbReference type="Google" id="ProtNLM"/>
    </source>
</evidence>
<dbReference type="PANTHER" id="PTHR34968">
    <property type="entry name" value="AUGMIN SUBUNIT 5"/>
    <property type="match status" value="1"/>
</dbReference>